<dbReference type="Proteomes" id="UP001152561">
    <property type="component" value="Unassembled WGS sequence"/>
</dbReference>
<evidence type="ECO:0000313" key="2">
    <source>
        <dbReference type="EMBL" id="KAJ8553449.1"/>
    </source>
</evidence>
<protein>
    <submittedName>
        <fullName evidence="2">Uncharacterized protein</fullName>
    </submittedName>
</protein>
<reference evidence="3" key="1">
    <citation type="journal article" date="2023" name="Proc. Natl. Acad. Sci. U.S.A.">
        <title>Genomic and structural basis for evolution of tropane alkaloid biosynthesis.</title>
        <authorList>
            <person name="Wanga Y.-J."/>
            <person name="Taina T."/>
            <person name="Yua J.-Y."/>
            <person name="Lia J."/>
            <person name="Xua B."/>
            <person name="Chenc J."/>
            <person name="D'Auriad J.C."/>
            <person name="Huanga J.-P."/>
            <person name="Huanga S.-X."/>
        </authorList>
    </citation>
    <scope>NUCLEOTIDE SEQUENCE [LARGE SCALE GENOMIC DNA]</scope>
    <source>
        <strain evidence="3">cv. KIB-2019</strain>
    </source>
</reference>
<dbReference type="AlphaFoldDB" id="A0A9Q1RFD4"/>
<dbReference type="PANTHER" id="PTHR38936:SF1">
    <property type="entry name" value="DUF641 DOMAIN-CONTAINING PROTEIN"/>
    <property type="match status" value="1"/>
</dbReference>
<feature type="region of interest" description="Disordered" evidence="1">
    <location>
        <begin position="152"/>
        <end position="177"/>
    </location>
</feature>
<evidence type="ECO:0000256" key="1">
    <source>
        <dbReference type="SAM" id="MobiDB-lite"/>
    </source>
</evidence>
<accession>A0A9Q1RFD4</accession>
<comment type="caution">
    <text evidence="2">The sequence shown here is derived from an EMBL/GenBank/DDBJ whole genome shotgun (WGS) entry which is preliminary data.</text>
</comment>
<dbReference type="OrthoDB" id="1937314at2759"/>
<dbReference type="PANTHER" id="PTHR38936">
    <property type="entry name" value="TITIN-LIKE ISOFORM X2"/>
    <property type="match status" value="1"/>
</dbReference>
<keyword evidence="3" id="KW-1185">Reference proteome</keyword>
<dbReference type="EMBL" id="JAJAGQ010000009">
    <property type="protein sequence ID" value="KAJ8553449.1"/>
    <property type="molecule type" value="Genomic_DNA"/>
</dbReference>
<gene>
    <name evidence="2" type="ORF">K7X08_024127</name>
</gene>
<evidence type="ECO:0000313" key="3">
    <source>
        <dbReference type="Proteomes" id="UP001152561"/>
    </source>
</evidence>
<sequence>MGRTPKASIKPNRASKRIAEAKRVINPIVGLQATHKRKPKGTARKTKVAKITHDRKNISKKIKTIKKASENERGKKAFASEVTLTDISYKTLYIDSQKKVDDLTEHNYKQAIDLSYWRGHVDAYEYIIGNMKNVVTFSNRMRVTDAEMNLSEGTAQDAPPLNADNEPEPSRTRKNNS</sequence>
<proteinExistence type="predicted"/>
<name>A0A9Q1RFD4_9SOLA</name>
<organism evidence="2 3">
    <name type="scientific">Anisodus acutangulus</name>
    <dbReference type="NCBI Taxonomy" id="402998"/>
    <lineage>
        <taxon>Eukaryota</taxon>
        <taxon>Viridiplantae</taxon>
        <taxon>Streptophyta</taxon>
        <taxon>Embryophyta</taxon>
        <taxon>Tracheophyta</taxon>
        <taxon>Spermatophyta</taxon>
        <taxon>Magnoliopsida</taxon>
        <taxon>eudicotyledons</taxon>
        <taxon>Gunneridae</taxon>
        <taxon>Pentapetalae</taxon>
        <taxon>asterids</taxon>
        <taxon>lamiids</taxon>
        <taxon>Solanales</taxon>
        <taxon>Solanaceae</taxon>
        <taxon>Solanoideae</taxon>
        <taxon>Hyoscyameae</taxon>
        <taxon>Anisodus</taxon>
    </lineage>
</organism>